<gene>
    <name evidence="2" type="ORF">Forpe1208_v016317</name>
</gene>
<proteinExistence type="predicted"/>
<accession>A0A8J5NIK1</accession>
<dbReference type="InterPro" id="IPR005135">
    <property type="entry name" value="Endo/exonuclease/phosphatase"/>
</dbReference>
<sequence length="264" mass="29877">MTYVRRYSRLLADQIRPFETRDILWITVDGMTTVNFYRQNDKSDALNTLLRWPIPERCLVAGDFNARHHTWQTGQATNRGQEIADWASEHELSLLNILDIPTNPHGNTIDLAFTNVPLAEATVSWSRRTPPVELGELASSLASLLTSAAKAAGRPARKGGRSAPWWTEECAAAMAGFRAIRRLSLSFNQNVQVAKRDFHRVARRAKRQYWRNLIDSFTSNSAFLKAVRWLKPLGAFQPPSLQVNNVVYETQMDKANALQQASIE</sequence>
<dbReference type="Proteomes" id="UP000694050">
    <property type="component" value="Unassembled WGS sequence"/>
</dbReference>
<protein>
    <recommendedName>
        <fullName evidence="1">Endonuclease/exonuclease/phosphatase domain-containing protein</fullName>
    </recommendedName>
</protein>
<comment type="caution">
    <text evidence="2">The sequence shown here is derived from an EMBL/GenBank/DDBJ whole genome shotgun (WGS) entry which is preliminary data.</text>
</comment>
<evidence type="ECO:0000313" key="2">
    <source>
        <dbReference type="EMBL" id="KAG7403663.1"/>
    </source>
</evidence>
<organism evidence="2 3">
    <name type="scientific">Fusarium oxysporum f. sp. rapae</name>
    <dbReference type="NCBI Taxonomy" id="485398"/>
    <lineage>
        <taxon>Eukaryota</taxon>
        <taxon>Fungi</taxon>
        <taxon>Dikarya</taxon>
        <taxon>Ascomycota</taxon>
        <taxon>Pezizomycotina</taxon>
        <taxon>Sordariomycetes</taxon>
        <taxon>Hypocreomycetidae</taxon>
        <taxon>Hypocreales</taxon>
        <taxon>Nectriaceae</taxon>
        <taxon>Fusarium</taxon>
        <taxon>Fusarium oxysporum species complex</taxon>
    </lineage>
</organism>
<name>A0A8J5NIK1_FUSOX</name>
<evidence type="ECO:0000259" key="1">
    <source>
        <dbReference type="Pfam" id="PF14529"/>
    </source>
</evidence>
<feature type="domain" description="Endonuclease/exonuclease/phosphatase" evidence="1">
    <location>
        <begin position="34"/>
        <end position="126"/>
    </location>
</feature>
<reference evidence="2" key="1">
    <citation type="submission" date="2021-04" db="EMBL/GenBank/DDBJ databases">
        <title>First draft genome resource for Brassicaceae pathogens Fusarium oxysporum f. sp. raphani and Fusarium oxysporum f. sp. rapae.</title>
        <authorList>
            <person name="Asai S."/>
        </authorList>
    </citation>
    <scope>NUCLEOTIDE SEQUENCE</scope>
    <source>
        <strain evidence="2">Tf1208</strain>
    </source>
</reference>
<dbReference type="Pfam" id="PF14529">
    <property type="entry name" value="Exo_endo_phos_2"/>
    <property type="match status" value="1"/>
</dbReference>
<dbReference type="AlphaFoldDB" id="A0A8J5NIK1"/>
<evidence type="ECO:0000313" key="3">
    <source>
        <dbReference type="Proteomes" id="UP000694050"/>
    </source>
</evidence>
<dbReference type="EMBL" id="JAELUQ010000014">
    <property type="protein sequence ID" value="KAG7403663.1"/>
    <property type="molecule type" value="Genomic_DNA"/>
</dbReference>
<dbReference type="GO" id="GO:0003824">
    <property type="term" value="F:catalytic activity"/>
    <property type="evidence" value="ECO:0007669"/>
    <property type="project" value="InterPro"/>
</dbReference>